<evidence type="ECO:0000313" key="1">
    <source>
        <dbReference type="EMBL" id="RNA36237.1"/>
    </source>
</evidence>
<protein>
    <submittedName>
        <fullName evidence="1">Uncharacterized protein</fullName>
    </submittedName>
</protein>
<reference evidence="1 2" key="1">
    <citation type="journal article" date="2018" name="Sci. Rep.">
        <title>Genomic signatures of local adaptation to the degree of environmental predictability in rotifers.</title>
        <authorList>
            <person name="Franch-Gras L."/>
            <person name="Hahn C."/>
            <person name="Garcia-Roger E.M."/>
            <person name="Carmona M.J."/>
            <person name="Serra M."/>
            <person name="Gomez A."/>
        </authorList>
    </citation>
    <scope>NUCLEOTIDE SEQUENCE [LARGE SCALE GENOMIC DNA]</scope>
    <source>
        <strain evidence="1">HYR1</strain>
    </source>
</reference>
<organism evidence="1 2">
    <name type="scientific">Brachionus plicatilis</name>
    <name type="common">Marine rotifer</name>
    <name type="synonym">Brachionus muelleri</name>
    <dbReference type="NCBI Taxonomy" id="10195"/>
    <lineage>
        <taxon>Eukaryota</taxon>
        <taxon>Metazoa</taxon>
        <taxon>Spiralia</taxon>
        <taxon>Gnathifera</taxon>
        <taxon>Rotifera</taxon>
        <taxon>Eurotatoria</taxon>
        <taxon>Monogononta</taxon>
        <taxon>Pseudotrocha</taxon>
        <taxon>Ploima</taxon>
        <taxon>Brachionidae</taxon>
        <taxon>Brachionus</taxon>
    </lineage>
</organism>
<dbReference type="Proteomes" id="UP000276133">
    <property type="component" value="Unassembled WGS sequence"/>
</dbReference>
<gene>
    <name evidence="1" type="ORF">BpHYR1_049134</name>
</gene>
<sequence>MISKSDFDFNFSDSYLNLAATILAIQKSMNIVFILNVSTLEYNPTLTCENYKLFTCENRILIETALMLKL</sequence>
<evidence type="ECO:0000313" key="2">
    <source>
        <dbReference type="Proteomes" id="UP000276133"/>
    </source>
</evidence>
<accession>A0A3M7SKV7</accession>
<comment type="caution">
    <text evidence="1">The sequence shown here is derived from an EMBL/GenBank/DDBJ whole genome shotgun (WGS) entry which is preliminary data.</text>
</comment>
<name>A0A3M7SKV7_BRAPC</name>
<proteinExistence type="predicted"/>
<dbReference type="EMBL" id="REGN01001210">
    <property type="protein sequence ID" value="RNA36237.1"/>
    <property type="molecule type" value="Genomic_DNA"/>
</dbReference>
<keyword evidence="2" id="KW-1185">Reference proteome</keyword>
<dbReference type="AlphaFoldDB" id="A0A3M7SKV7"/>